<comment type="catalytic activity">
    <reaction evidence="16">
        <text>[GlcNAc-(1-&gt;4)-Mur2Ac(oyl-L-Ala-gamma-D-Glu-L-Lys-D-Ala-D-Ala)](n)-di-trans,octa-cis-undecaprenyl diphosphate + beta-D-GlcNAc-(1-&gt;4)-Mur2Ac(oyl-L-Ala-gamma-D-Glu-L-Lys-D-Ala-D-Ala)-di-trans,octa-cis-undecaprenyl diphosphate = [GlcNAc-(1-&gt;4)-Mur2Ac(oyl-L-Ala-gamma-D-Glu-L-Lys-D-Ala-D-Ala)](n+1)-di-trans,octa-cis-undecaprenyl diphosphate + di-trans,octa-cis-undecaprenyl diphosphate + H(+)</text>
        <dbReference type="Rhea" id="RHEA:23708"/>
        <dbReference type="Rhea" id="RHEA-COMP:9602"/>
        <dbReference type="Rhea" id="RHEA-COMP:9603"/>
        <dbReference type="ChEBI" id="CHEBI:15378"/>
        <dbReference type="ChEBI" id="CHEBI:58405"/>
        <dbReference type="ChEBI" id="CHEBI:60033"/>
        <dbReference type="ChEBI" id="CHEBI:78435"/>
        <dbReference type="EC" id="2.4.99.28"/>
    </reaction>
</comment>
<dbReference type="Pfam" id="PF00905">
    <property type="entry name" value="Transpeptidase"/>
    <property type="match status" value="1"/>
</dbReference>
<comment type="caution">
    <text evidence="19">The sequence shown here is derived from an EMBL/GenBank/DDBJ whole genome shotgun (WGS) entry which is preliminary data.</text>
</comment>
<evidence type="ECO:0000256" key="9">
    <source>
        <dbReference type="ARBA" id="ARBA00022801"/>
    </source>
</evidence>
<evidence type="ECO:0000256" key="4">
    <source>
        <dbReference type="ARBA" id="ARBA00022475"/>
    </source>
</evidence>
<sequence>MNIKKMSRRLLHFSFRATMLAGIAGCTALLAVFGYTYIAGPPETTVQESPVIYSADGTIIGESASGERRHWVTRDEIAPELEGALLAVEDRKFFDHNGLDYQRIGGAVYANLQDGRLAQGASTITQQYARNLFLTFDKTWQRKFQEMLYTLRLEWHMSKDEIFTGYMNTIYFGHGAYGVEAASRLYFNKSAADLTLAESAVLAAIPRGPTYYSPFADEERSLSRQQVVLQAMEQEDMVTAEEAEQASAEVLNFASLENQKADRTAPHFQDEVLHMLEHEHGLTKEEIQQQGLEIHTTLDADKQEAAERWVTEEMPHDSDLQSAFVAIAPDSGDVEAMVGAVDYEESPFNRAVRAERPPGSTFKPFLYYAALEQGFTPVTPFVSEPTTFVYADGEEEYEPGNFADNYAHDFITLAEAMAFSDNIFAVKTHMYLGFEALIETARAAGITSEIPPSPSLALGTENVGVTELTAGYAPFANGGSQVEPRFIEKVIDREGNVLIETEPNTQETLDERYAYMTTDMMSGMFDLSLNRHTSVTGSTIAPFVQQPAAGKSGSTSADSWMIGFTPDLLTGVWVGYDEGRTLDHSSEGQIAKNIWAKFLREQRENTAHAFEKPDDIVEVDIHTETGLLHDDACGSGRTMAFVEGTEPEAVCTEEMDIDPERNRKEDELPERKNRFFDRLKNWLGL</sequence>
<keyword evidence="10" id="KW-0133">Cell shape</keyword>
<dbReference type="InterPro" id="IPR012338">
    <property type="entry name" value="Beta-lactam/transpept-like"/>
</dbReference>
<comment type="subcellular location">
    <subcellularLocation>
        <location evidence="1">Cell membrane</location>
    </subcellularLocation>
</comment>
<organism evidence="19 20">
    <name type="scientific">Salsuginibacillus halophilus</name>
    <dbReference type="NCBI Taxonomy" id="517424"/>
    <lineage>
        <taxon>Bacteria</taxon>
        <taxon>Bacillati</taxon>
        <taxon>Bacillota</taxon>
        <taxon>Bacilli</taxon>
        <taxon>Bacillales</taxon>
        <taxon>Bacillaceae</taxon>
        <taxon>Salsuginibacillus</taxon>
    </lineage>
</organism>
<feature type="domain" description="Penicillin-binding protein transpeptidase" evidence="17">
    <location>
        <begin position="323"/>
        <end position="593"/>
    </location>
</feature>
<keyword evidence="6" id="KW-0645">Protease</keyword>
<dbReference type="Gene3D" id="1.10.3810.10">
    <property type="entry name" value="Biosynthetic peptidoglycan transglycosylase-like"/>
    <property type="match status" value="1"/>
</dbReference>
<evidence type="ECO:0000256" key="13">
    <source>
        <dbReference type="ARBA" id="ARBA00023268"/>
    </source>
</evidence>
<evidence type="ECO:0000256" key="7">
    <source>
        <dbReference type="ARBA" id="ARBA00022676"/>
    </source>
</evidence>
<reference evidence="19 20" key="1">
    <citation type="submission" date="2018-03" db="EMBL/GenBank/DDBJ databases">
        <title>Genomic Encyclopedia of Type Strains, Phase III (KMG-III): the genomes of soil and plant-associated and newly described type strains.</title>
        <authorList>
            <person name="Whitman W."/>
        </authorList>
    </citation>
    <scope>NUCLEOTIDE SEQUENCE [LARGE SCALE GENOMIC DNA]</scope>
    <source>
        <strain evidence="19 20">CGMCC 1.07653</strain>
    </source>
</reference>
<gene>
    <name evidence="19" type="ORF">B0H94_106116</name>
</gene>
<keyword evidence="8" id="KW-0808">Transferase</keyword>
<evidence type="ECO:0000256" key="11">
    <source>
        <dbReference type="ARBA" id="ARBA00022984"/>
    </source>
</evidence>
<dbReference type="InterPro" id="IPR023346">
    <property type="entry name" value="Lysozyme-like_dom_sf"/>
</dbReference>
<keyword evidence="14" id="KW-0961">Cell wall biogenesis/degradation</keyword>
<dbReference type="SUPFAM" id="SSF53955">
    <property type="entry name" value="Lysozyme-like"/>
    <property type="match status" value="1"/>
</dbReference>
<comment type="catalytic activity">
    <reaction evidence="15">
        <text>Preferential cleavage: (Ac)2-L-Lys-D-Ala-|-D-Ala. Also transpeptidation of peptidyl-alanyl moieties that are N-acyl substituents of D-alanine.</text>
        <dbReference type="EC" id="3.4.16.4"/>
    </reaction>
</comment>
<dbReference type="Pfam" id="PF00912">
    <property type="entry name" value="Transgly"/>
    <property type="match status" value="1"/>
</dbReference>
<evidence type="ECO:0000256" key="10">
    <source>
        <dbReference type="ARBA" id="ARBA00022960"/>
    </source>
</evidence>
<dbReference type="InterPro" id="IPR036950">
    <property type="entry name" value="PBP_transglycosylase"/>
</dbReference>
<dbReference type="InterPro" id="IPR050396">
    <property type="entry name" value="Glycosyltr_51/Transpeptidase"/>
</dbReference>
<dbReference type="Proteomes" id="UP000242310">
    <property type="component" value="Unassembled WGS sequence"/>
</dbReference>
<evidence type="ECO:0000256" key="1">
    <source>
        <dbReference type="ARBA" id="ARBA00004236"/>
    </source>
</evidence>
<proteinExistence type="inferred from homology"/>
<evidence type="ECO:0000256" key="8">
    <source>
        <dbReference type="ARBA" id="ARBA00022679"/>
    </source>
</evidence>
<evidence type="ECO:0000256" key="2">
    <source>
        <dbReference type="ARBA" id="ARBA00007090"/>
    </source>
</evidence>
<evidence type="ECO:0000256" key="6">
    <source>
        <dbReference type="ARBA" id="ARBA00022670"/>
    </source>
</evidence>
<feature type="domain" description="Glycosyl transferase family 51" evidence="18">
    <location>
        <begin position="57"/>
        <end position="232"/>
    </location>
</feature>
<evidence type="ECO:0000256" key="15">
    <source>
        <dbReference type="ARBA" id="ARBA00034000"/>
    </source>
</evidence>
<comment type="similarity">
    <text evidence="3">In the N-terminal section; belongs to the glycosyltransferase 51 family.</text>
</comment>
<dbReference type="EMBL" id="PYAV01000006">
    <property type="protein sequence ID" value="PSL45861.1"/>
    <property type="molecule type" value="Genomic_DNA"/>
</dbReference>
<dbReference type="GO" id="GO:0006508">
    <property type="term" value="P:proteolysis"/>
    <property type="evidence" value="ECO:0007669"/>
    <property type="project" value="UniProtKB-KW"/>
</dbReference>
<protein>
    <submittedName>
        <fullName evidence="19">1A family penicillin-binding protein</fullName>
    </submittedName>
</protein>
<evidence type="ECO:0000259" key="17">
    <source>
        <dbReference type="Pfam" id="PF00905"/>
    </source>
</evidence>
<dbReference type="RefSeq" id="WP_181315304.1">
    <property type="nucleotide sequence ID" value="NZ_PYAV01000006.1"/>
</dbReference>
<dbReference type="GO" id="GO:0071555">
    <property type="term" value="P:cell wall organization"/>
    <property type="evidence" value="ECO:0007669"/>
    <property type="project" value="UniProtKB-KW"/>
</dbReference>
<dbReference type="GO" id="GO:0009252">
    <property type="term" value="P:peptidoglycan biosynthetic process"/>
    <property type="evidence" value="ECO:0007669"/>
    <property type="project" value="UniProtKB-KW"/>
</dbReference>
<accession>A0A2P8HI26</accession>
<dbReference type="GO" id="GO:0008955">
    <property type="term" value="F:peptidoglycan glycosyltransferase activity"/>
    <property type="evidence" value="ECO:0007669"/>
    <property type="project" value="UniProtKB-EC"/>
</dbReference>
<evidence type="ECO:0000256" key="16">
    <source>
        <dbReference type="ARBA" id="ARBA00049902"/>
    </source>
</evidence>
<dbReference type="InterPro" id="IPR001264">
    <property type="entry name" value="Glyco_trans_51"/>
</dbReference>
<keyword evidence="4" id="KW-1003">Cell membrane</keyword>
<dbReference type="GO" id="GO:0008658">
    <property type="term" value="F:penicillin binding"/>
    <property type="evidence" value="ECO:0007669"/>
    <property type="project" value="InterPro"/>
</dbReference>
<evidence type="ECO:0000256" key="12">
    <source>
        <dbReference type="ARBA" id="ARBA00023136"/>
    </source>
</evidence>
<keyword evidence="11" id="KW-0573">Peptidoglycan synthesis</keyword>
<evidence type="ECO:0000256" key="3">
    <source>
        <dbReference type="ARBA" id="ARBA00007739"/>
    </source>
</evidence>
<dbReference type="InterPro" id="IPR001460">
    <property type="entry name" value="PCN-bd_Tpept"/>
</dbReference>
<dbReference type="AlphaFoldDB" id="A0A2P8HI26"/>
<keyword evidence="7" id="KW-0328">Glycosyltransferase</keyword>
<dbReference type="PANTHER" id="PTHR32282:SF11">
    <property type="entry name" value="PENICILLIN-BINDING PROTEIN 1B"/>
    <property type="match status" value="1"/>
</dbReference>
<evidence type="ECO:0000313" key="19">
    <source>
        <dbReference type="EMBL" id="PSL45861.1"/>
    </source>
</evidence>
<dbReference type="NCBIfam" id="TIGR02074">
    <property type="entry name" value="PBP_1a_fam"/>
    <property type="match status" value="1"/>
</dbReference>
<comment type="similarity">
    <text evidence="2">In the C-terminal section; belongs to the transpeptidase family.</text>
</comment>
<keyword evidence="9" id="KW-0378">Hydrolase</keyword>
<dbReference type="FunFam" id="1.10.3810.10:FF:000001">
    <property type="entry name" value="Penicillin-binding protein 1A"/>
    <property type="match status" value="1"/>
</dbReference>
<keyword evidence="5" id="KW-0121">Carboxypeptidase</keyword>
<evidence type="ECO:0000313" key="20">
    <source>
        <dbReference type="Proteomes" id="UP000242310"/>
    </source>
</evidence>
<evidence type="ECO:0000256" key="14">
    <source>
        <dbReference type="ARBA" id="ARBA00023316"/>
    </source>
</evidence>
<evidence type="ECO:0000259" key="18">
    <source>
        <dbReference type="Pfam" id="PF00912"/>
    </source>
</evidence>
<keyword evidence="20" id="KW-1185">Reference proteome</keyword>
<keyword evidence="12" id="KW-0472">Membrane</keyword>
<evidence type="ECO:0000256" key="5">
    <source>
        <dbReference type="ARBA" id="ARBA00022645"/>
    </source>
</evidence>
<dbReference type="GO" id="GO:0005886">
    <property type="term" value="C:plasma membrane"/>
    <property type="evidence" value="ECO:0007669"/>
    <property type="project" value="UniProtKB-SubCell"/>
</dbReference>
<keyword evidence="13" id="KW-0511">Multifunctional enzyme</keyword>
<dbReference type="PANTHER" id="PTHR32282">
    <property type="entry name" value="BINDING PROTEIN TRANSPEPTIDASE, PUTATIVE-RELATED"/>
    <property type="match status" value="1"/>
</dbReference>
<dbReference type="SUPFAM" id="SSF56601">
    <property type="entry name" value="beta-lactamase/transpeptidase-like"/>
    <property type="match status" value="1"/>
</dbReference>
<name>A0A2P8HI26_9BACI</name>
<dbReference type="GO" id="GO:0008360">
    <property type="term" value="P:regulation of cell shape"/>
    <property type="evidence" value="ECO:0007669"/>
    <property type="project" value="UniProtKB-KW"/>
</dbReference>
<dbReference type="Gene3D" id="3.40.710.10">
    <property type="entry name" value="DD-peptidase/beta-lactamase superfamily"/>
    <property type="match status" value="1"/>
</dbReference>
<dbReference type="GO" id="GO:0009002">
    <property type="term" value="F:serine-type D-Ala-D-Ala carboxypeptidase activity"/>
    <property type="evidence" value="ECO:0007669"/>
    <property type="project" value="UniProtKB-EC"/>
</dbReference>
<dbReference type="GO" id="GO:0030288">
    <property type="term" value="C:outer membrane-bounded periplasmic space"/>
    <property type="evidence" value="ECO:0007669"/>
    <property type="project" value="TreeGrafter"/>
</dbReference>